<keyword evidence="4" id="KW-1185">Reference proteome</keyword>
<organism evidence="3 4">
    <name type="scientific">Tritrichomonas musculus</name>
    <dbReference type="NCBI Taxonomy" id="1915356"/>
    <lineage>
        <taxon>Eukaryota</taxon>
        <taxon>Metamonada</taxon>
        <taxon>Parabasalia</taxon>
        <taxon>Tritrichomonadida</taxon>
        <taxon>Tritrichomonadidae</taxon>
        <taxon>Tritrichomonas</taxon>
    </lineage>
</organism>
<dbReference type="Gene3D" id="3.40.220.10">
    <property type="entry name" value="Leucine Aminopeptidase, subunit E, domain 1"/>
    <property type="match status" value="1"/>
</dbReference>
<feature type="domain" description="Microbial-type PARG catalytic" evidence="2">
    <location>
        <begin position="158"/>
        <end position="299"/>
    </location>
</feature>
<accession>A0ABR2H2E2</accession>
<comment type="caution">
    <text evidence="3">The sequence shown here is derived from an EMBL/GenBank/DDBJ whole genome shotgun (WGS) entry which is preliminary data.</text>
</comment>
<dbReference type="EMBL" id="JAPFFF010000047">
    <property type="protein sequence ID" value="KAK8840370.1"/>
    <property type="molecule type" value="Genomic_DNA"/>
</dbReference>
<feature type="region of interest" description="Disordered" evidence="1">
    <location>
        <begin position="1"/>
        <end position="131"/>
    </location>
</feature>
<evidence type="ECO:0000313" key="4">
    <source>
        <dbReference type="Proteomes" id="UP001470230"/>
    </source>
</evidence>
<evidence type="ECO:0000313" key="3">
    <source>
        <dbReference type="EMBL" id="KAK8840370.1"/>
    </source>
</evidence>
<name>A0ABR2H2E2_9EUKA</name>
<dbReference type="NCBIfam" id="TIGR02452">
    <property type="entry name" value="TIGR02452 family protein"/>
    <property type="match status" value="1"/>
</dbReference>
<reference evidence="3 4" key="1">
    <citation type="submission" date="2024-04" db="EMBL/GenBank/DDBJ databases">
        <title>Tritrichomonas musculus Genome.</title>
        <authorList>
            <person name="Alves-Ferreira E."/>
            <person name="Grigg M."/>
            <person name="Lorenzi H."/>
            <person name="Galac M."/>
        </authorList>
    </citation>
    <scope>NUCLEOTIDE SEQUENCE [LARGE SCALE GENOMIC DNA]</scope>
    <source>
        <strain evidence="3 4">EAF2021</strain>
    </source>
</reference>
<evidence type="ECO:0000256" key="1">
    <source>
        <dbReference type="SAM" id="MobiDB-lite"/>
    </source>
</evidence>
<protein>
    <recommendedName>
        <fullName evidence="2">Microbial-type PARG catalytic domain-containing protein</fullName>
    </recommendedName>
</protein>
<dbReference type="SUPFAM" id="SSF52949">
    <property type="entry name" value="Macro domain-like"/>
    <property type="match status" value="1"/>
</dbReference>
<gene>
    <name evidence="3" type="ORF">M9Y10_030931</name>
</gene>
<sequence>MNARQHNTHNKKTNKSSNQRYIPNQRRQNDNDDIDDIDNDDKGNNDDNNWNNGYDSNNNSDIDYSGDDNDDNSSEYDFAYSEQYSDNSQRYEERDCDYDGSRRSTHNSPSFPDQSRNAMNKQSQKCDSDYRVSTKTQRGRKYIAEKTVQIISDGPKIGKYTIRHHRSIEHVDIELQIKNSIKYTQTYKPDIAVEIKKSIRPHSKMCKFEVVADSSFAVARKLCTQEHFKHKTCVLNFASATKPGGGFLNGRNAQEESLSRQSALYATIKDNPMYKYNKNCTDDLYNDYMIYSSRVPVFRSSFCERLLSQSEIFLVSIITSAAPNLQNINRSCTPSLLLKWKGYEKILQKRMRKILAVAINNGNDAIVLGAYGCGVFENDPKIVSKFFKKILVDEGFGKYFVKVSFAILGKRSENFRVFNDAFGNLC</sequence>
<feature type="compositionally biased region" description="Polar residues" evidence="1">
    <location>
        <begin position="106"/>
        <end position="123"/>
    </location>
</feature>
<dbReference type="Pfam" id="PF10021">
    <property type="entry name" value="PARG_cat_microb"/>
    <property type="match status" value="1"/>
</dbReference>
<feature type="compositionally biased region" description="Basic residues" evidence="1">
    <location>
        <begin position="1"/>
        <end position="14"/>
    </location>
</feature>
<proteinExistence type="predicted"/>
<feature type="compositionally biased region" description="Basic and acidic residues" evidence="1">
    <location>
        <begin position="89"/>
        <end position="102"/>
    </location>
</feature>
<evidence type="ECO:0000259" key="2">
    <source>
        <dbReference type="Pfam" id="PF10021"/>
    </source>
</evidence>
<dbReference type="InterPro" id="IPR019261">
    <property type="entry name" value="PARG_cat_microbial"/>
</dbReference>
<dbReference type="PANTHER" id="PTHR35596">
    <property type="entry name" value="DUF2263 DOMAIN-CONTAINING PROTEIN"/>
    <property type="match status" value="1"/>
</dbReference>
<dbReference type="InterPro" id="IPR043472">
    <property type="entry name" value="Macro_dom-like"/>
</dbReference>
<feature type="compositionally biased region" description="Low complexity" evidence="1">
    <location>
        <begin position="46"/>
        <end position="63"/>
    </location>
</feature>
<dbReference type="Proteomes" id="UP001470230">
    <property type="component" value="Unassembled WGS sequence"/>
</dbReference>
<feature type="compositionally biased region" description="Acidic residues" evidence="1">
    <location>
        <begin position="64"/>
        <end position="74"/>
    </location>
</feature>
<dbReference type="PANTHER" id="PTHR35596:SF1">
    <property type="entry name" value="MICROBIAL-TYPE PARG CATALYTIC DOMAIN-CONTAINING PROTEIN"/>
    <property type="match status" value="1"/>
</dbReference>
<dbReference type="InterPro" id="IPR012664">
    <property type="entry name" value="CHP02452"/>
</dbReference>